<dbReference type="InterPro" id="IPR017983">
    <property type="entry name" value="GPCR_2_secretin-like_CS"/>
</dbReference>
<keyword evidence="3" id="KW-1185">Reference proteome</keyword>
<dbReference type="AlphaFoldDB" id="A0A183I157"/>
<sequence>MYQGFIIAIIYCFTNKEVRSVLKTHYGRFKLQHASAVNLRRGSRPNVVRNGTSIEPSSLRLTENDNLLKTLKYSFRNKRQRNDPSTSALISTTHTNKE</sequence>
<dbReference type="PROSITE" id="PS00650">
    <property type="entry name" value="G_PROTEIN_RECEP_F2_2"/>
    <property type="match status" value="1"/>
</dbReference>
<evidence type="ECO:0000313" key="2">
    <source>
        <dbReference type="EMBL" id="VDP13834.1"/>
    </source>
</evidence>
<dbReference type="WBParaSite" id="OFLC_0001347001-mRNA-1">
    <property type="protein sequence ID" value="OFLC_0001347001-mRNA-1"/>
    <property type="gene ID" value="OFLC_0001347001"/>
</dbReference>
<reference evidence="4" key="1">
    <citation type="submission" date="2016-06" db="UniProtKB">
        <authorList>
            <consortium name="WormBaseParasite"/>
        </authorList>
    </citation>
    <scope>IDENTIFICATION</scope>
</reference>
<feature type="compositionally biased region" description="Polar residues" evidence="1">
    <location>
        <begin position="83"/>
        <end position="98"/>
    </location>
</feature>
<dbReference type="Proteomes" id="UP000267606">
    <property type="component" value="Unassembled WGS sequence"/>
</dbReference>
<reference evidence="2 3" key="2">
    <citation type="submission" date="2018-11" db="EMBL/GenBank/DDBJ databases">
        <authorList>
            <consortium name="Pathogen Informatics"/>
        </authorList>
    </citation>
    <scope>NUCLEOTIDE SEQUENCE [LARGE SCALE GENOMIC DNA]</scope>
</reference>
<feature type="region of interest" description="Disordered" evidence="1">
    <location>
        <begin position="79"/>
        <end position="98"/>
    </location>
</feature>
<organism evidence="4">
    <name type="scientific">Onchocerca flexuosa</name>
    <dbReference type="NCBI Taxonomy" id="387005"/>
    <lineage>
        <taxon>Eukaryota</taxon>
        <taxon>Metazoa</taxon>
        <taxon>Ecdysozoa</taxon>
        <taxon>Nematoda</taxon>
        <taxon>Chromadorea</taxon>
        <taxon>Rhabditida</taxon>
        <taxon>Spirurina</taxon>
        <taxon>Spiruromorpha</taxon>
        <taxon>Filarioidea</taxon>
        <taxon>Onchocercidae</taxon>
        <taxon>Onchocerca</taxon>
    </lineage>
</organism>
<accession>A0A183I157</accession>
<dbReference type="GO" id="GO:0004930">
    <property type="term" value="F:G protein-coupled receptor activity"/>
    <property type="evidence" value="ECO:0007669"/>
    <property type="project" value="InterPro"/>
</dbReference>
<dbReference type="EMBL" id="UZAJ01040215">
    <property type="protein sequence ID" value="VDP13834.1"/>
    <property type="molecule type" value="Genomic_DNA"/>
</dbReference>
<evidence type="ECO:0000256" key="1">
    <source>
        <dbReference type="SAM" id="MobiDB-lite"/>
    </source>
</evidence>
<gene>
    <name evidence="2" type="ORF">OFLC_LOCUS13469</name>
</gene>
<name>A0A183I157_9BILA</name>
<proteinExistence type="predicted"/>
<evidence type="ECO:0000313" key="4">
    <source>
        <dbReference type="WBParaSite" id="OFLC_0001347001-mRNA-1"/>
    </source>
</evidence>
<dbReference type="Gene3D" id="1.20.1070.10">
    <property type="entry name" value="Rhodopsin 7-helix transmembrane proteins"/>
    <property type="match status" value="1"/>
</dbReference>
<protein>
    <submittedName>
        <fullName evidence="4">DUF4817 domain-containing protein</fullName>
    </submittedName>
</protein>
<dbReference type="STRING" id="387005.A0A183I157"/>
<evidence type="ECO:0000313" key="3">
    <source>
        <dbReference type="Proteomes" id="UP000267606"/>
    </source>
</evidence>